<dbReference type="GO" id="GO:0005524">
    <property type="term" value="F:ATP binding"/>
    <property type="evidence" value="ECO:0007669"/>
    <property type="project" value="UniProtKB-KW"/>
</dbReference>
<feature type="domain" description="Protein kinase" evidence="6">
    <location>
        <begin position="1"/>
        <end position="241"/>
    </location>
</feature>
<dbReference type="PANTHER" id="PTHR43289:SF34">
    <property type="entry name" value="SERINE_THREONINE-PROTEIN KINASE YBDM-RELATED"/>
    <property type="match status" value="1"/>
</dbReference>
<dbReference type="PROSITE" id="PS50011">
    <property type="entry name" value="PROTEIN_KINASE_DOM"/>
    <property type="match status" value="1"/>
</dbReference>
<dbReference type="Pfam" id="PF00069">
    <property type="entry name" value="Pkinase"/>
    <property type="match status" value="1"/>
</dbReference>
<evidence type="ECO:0000313" key="8">
    <source>
        <dbReference type="Proteomes" id="UP000243528"/>
    </source>
</evidence>
<dbReference type="Proteomes" id="UP000243528">
    <property type="component" value="Unassembled WGS sequence"/>
</dbReference>
<evidence type="ECO:0000256" key="1">
    <source>
        <dbReference type="ARBA" id="ARBA00022679"/>
    </source>
</evidence>
<dbReference type="EMBL" id="PYGE01000022">
    <property type="protein sequence ID" value="PSK97571.1"/>
    <property type="molecule type" value="Genomic_DNA"/>
</dbReference>
<evidence type="ECO:0000256" key="5">
    <source>
        <dbReference type="SAM" id="Phobius"/>
    </source>
</evidence>
<organism evidence="7 8">
    <name type="scientific">Haloactinopolyspora alba</name>
    <dbReference type="NCBI Taxonomy" id="648780"/>
    <lineage>
        <taxon>Bacteria</taxon>
        <taxon>Bacillati</taxon>
        <taxon>Actinomycetota</taxon>
        <taxon>Actinomycetes</taxon>
        <taxon>Jiangellales</taxon>
        <taxon>Jiangellaceae</taxon>
        <taxon>Haloactinopolyspora</taxon>
    </lineage>
</organism>
<dbReference type="SUPFAM" id="SSF56112">
    <property type="entry name" value="Protein kinase-like (PK-like)"/>
    <property type="match status" value="1"/>
</dbReference>
<dbReference type="InterPro" id="IPR011009">
    <property type="entry name" value="Kinase-like_dom_sf"/>
</dbReference>
<dbReference type="Gene3D" id="1.10.510.10">
    <property type="entry name" value="Transferase(Phosphotransferase) domain 1"/>
    <property type="match status" value="1"/>
</dbReference>
<dbReference type="GO" id="GO:0004674">
    <property type="term" value="F:protein serine/threonine kinase activity"/>
    <property type="evidence" value="ECO:0007669"/>
    <property type="project" value="TreeGrafter"/>
</dbReference>
<dbReference type="InterPro" id="IPR008271">
    <property type="entry name" value="Ser/Thr_kinase_AS"/>
</dbReference>
<dbReference type="SMART" id="SM00220">
    <property type="entry name" value="S_TKc"/>
    <property type="match status" value="1"/>
</dbReference>
<dbReference type="PROSITE" id="PS00108">
    <property type="entry name" value="PROTEIN_KINASE_ST"/>
    <property type="match status" value="1"/>
</dbReference>
<evidence type="ECO:0000259" key="6">
    <source>
        <dbReference type="PROSITE" id="PS50011"/>
    </source>
</evidence>
<protein>
    <submittedName>
        <fullName evidence="7">Protein kinase-like protein</fullName>
    </submittedName>
</protein>
<keyword evidence="5" id="KW-0472">Membrane</keyword>
<keyword evidence="4" id="KW-0067">ATP-binding</keyword>
<reference evidence="7 8" key="1">
    <citation type="submission" date="2018-03" db="EMBL/GenBank/DDBJ databases">
        <title>Genomic Encyclopedia of Archaeal and Bacterial Type Strains, Phase II (KMG-II): from individual species to whole genera.</title>
        <authorList>
            <person name="Goeker M."/>
        </authorList>
    </citation>
    <scope>NUCLEOTIDE SEQUENCE [LARGE SCALE GENOMIC DNA]</scope>
    <source>
        <strain evidence="7 8">DSM 45211</strain>
    </source>
</reference>
<dbReference type="InterPro" id="IPR000719">
    <property type="entry name" value="Prot_kinase_dom"/>
</dbReference>
<name>A0A2P8DK68_9ACTN</name>
<feature type="transmembrane region" description="Helical" evidence="5">
    <location>
        <begin position="464"/>
        <end position="483"/>
    </location>
</feature>
<dbReference type="CDD" id="cd14014">
    <property type="entry name" value="STKc_PknB_like"/>
    <property type="match status" value="1"/>
</dbReference>
<dbReference type="PANTHER" id="PTHR43289">
    <property type="entry name" value="MITOGEN-ACTIVATED PROTEIN KINASE KINASE KINASE 20-RELATED"/>
    <property type="match status" value="1"/>
</dbReference>
<gene>
    <name evidence="7" type="ORF">CLV30_12263</name>
</gene>
<evidence type="ECO:0000313" key="7">
    <source>
        <dbReference type="EMBL" id="PSK97571.1"/>
    </source>
</evidence>
<accession>A0A2P8DK68</accession>
<keyword evidence="8" id="KW-1185">Reference proteome</keyword>
<dbReference type="AlphaFoldDB" id="A0A2P8DK68"/>
<keyword evidence="5" id="KW-1133">Transmembrane helix</keyword>
<feature type="transmembrane region" description="Helical" evidence="5">
    <location>
        <begin position="425"/>
        <end position="443"/>
    </location>
</feature>
<sequence length="506" mass="53571">MGVVYLAHAPDGRQVSVKTLRPWLVAGADGRRRFEREVATLRRVRGDRVAEVVDADVDRDPPYIVTRYVDGASLTRLVGEHGPMRGDALLRLGAGLLDALRSVHSAGVVHRDVKPANVLMADDGPVLIDFGIAHAAEDTRLTATGFISGTPGYLAPETVLGHGPGAPTDVHGWAATMVFAATGRPPYGQGPDIAVFDRIRRGEHDLSGIEPGLARLLAAALRTEPSHRPGVGQVSAALKELAAADVAETVTFDSVGAAAATGADTDPGARYARDDETVAVPRRVAGSQLEPRPTPPGGVLAAPAPAERRRWIDHAPFRGHESSIVLVLGAVLLVLLLSWAPYAGAVVGGAAVLAGRLSWRIERRLFERRQVRGARRHDRWVVALTSPWELLWAMVPAAGQAAFAMGCALVTGGVVSLWDGAGLRAPYVCGALVGLALIWRGPGAVRVRRGLRILAEPLDHAPRAAWISIGALALLVCLTALSWESYGAVWWPAEGSPSSSVSFLSW</sequence>
<evidence type="ECO:0000256" key="4">
    <source>
        <dbReference type="ARBA" id="ARBA00022840"/>
    </source>
</evidence>
<keyword evidence="2" id="KW-0547">Nucleotide-binding</keyword>
<keyword evidence="5" id="KW-0812">Transmembrane</keyword>
<keyword evidence="1" id="KW-0808">Transferase</keyword>
<comment type="caution">
    <text evidence="7">The sequence shown here is derived from an EMBL/GenBank/DDBJ whole genome shotgun (WGS) entry which is preliminary data.</text>
</comment>
<proteinExistence type="predicted"/>
<dbReference type="Gene3D" id="3.30.200.20">
    <property type="entry name" value="Phosphorylase Kinase, domain 1"/>
    <property type="match status" value="1"/>
</dbReference>
<feature type="transmembrane region" description="Helical" evidence="5">
    <location>
        <begin position="380"/>
        <end position="405"/>
    </location>
</feature>
<feature type="transmembrane region" description="Helical" evidence="5">
    <location>
        <begin position="326"/>
        <end position="359"/>
    </location>
</feature>
<keyword evidence="3 7" id="KW-0418">Kinase</keyword>
<evidence type="ECO:0000256" key="3">
    <source>
        <dbReference type="ARBA" id="ARBA00022777"/>
    </source>
</evidence>
<evidence type="ECO:0000256" key="2">
    <source>
        <dbReference type="ARBA" id="ARBA00022741"/>
    </source>
</evidence>